<comment type="caution">
    <text evidence="1">The sequence shown here is derived from an EMBL/GenBank/DDBJ whole genome shotgun (WGS) entry which is preliminary data.</text>
</comment>
<dbReference type="EMBL" id="VLKH01000004">
    <property type="protein sequence ID" value="TWH80761.1"/>
    <property type="molecule type" value="Genomic_DNA"/>
</dbReference>
<evidence type="ECO:0000313" key="1">
    <source>
        <dbReference type="EMBL" id="TWH80761.1"/>
    </source>
</evidence>
<keyword evidence="2" id="KW-1185">Reference proteome</keyword>
<dbReference type="AlphaFoldDB" id="A0A562JC06"/>
<dbReference type="RefSeq" id="WP_145082883.1">
    <property type="nucleotide sequence ID" value="NZ_DAMBUX010000002.1"/>
</dbReference>
<evidence type="ECO:0000313" key="2">
    <source>
        <dbReference type="Proteomes" id="UP000315343"/>
    </source>
</evidence>
<protein>
    <submittedName>
        <fullName evidence="1">Uncharacterized protein</fullName>
    </submittedName>
</protein>
<sequence>MIEHENNCSICDNLLNDYSGRLVSIKTKCPSYYYAEGRILDIRDNLVIMEFRYGGIIVICCDNICYVRPIEA</sequence>
<name>A0A562JC06_9FIRM</name>
<proteinExistence type="predicted"/>
<reference evidence="1 2" key="1">
    <citation type="submission" date="2019-07" db="EMBL/GenBank/DDBJ databases">
        <title>Genomic Encyclopedia of Type Strains, Phase I: the one thousand microbial genomes (KMG-I) project.</title>
        <authorList>
            <person name="Kyrpides N."/>
        </authorList>
    </citation>
    <scope>NUCLEOTIDE SEQUENCE [LARGE SCALE GENOMIC DNA]</scope>
    <source>
        <strain evidence="1 2">DSM 13558</strain>
    </source>
</reference>
<dbReference type="Proteomes" id="UP000315343">
    <property type="component" value="Unassembled WGS sequence"/>
</dbReference>
<gene>
    <name evidence="1" type="ORF">LY60_02023</name>
</gene>
<organism evidence="1 2">
    <name type="scientific">Sedimentibacter saalensis</name>
    <dbReference type="NCBI Taxonomy" id="130788"/>
    <lineage>
        <taxon>Bacteria</taxon>
        <taxon>Bacillati</taxon>
        <taxon>Bacillota</taxon>
        <taxon>Tissierellia</taxon>
        <taxon>Sedimentibacter</taxon>
    </lineage>
</organism>
<accession>A0A562JC06</accession>